<dbReference type="Gene3D" id="3.30.342.10">
    <property type="entry name" value="DNA Polymerase, chain B, domain 1"/>
    <property type="match status" value="1"/>
</dbReference>
<dbReference type="PANTHER" id="PTHR45812">
    <property type="entry name" value="DNA POLYMERASE ZETA CATALYTIC SUBUNIT"/>
    <property type="match status" value="1"/>
</dbReference>
<reference evidence="4" key="1">
    <citation type="journal article" date="2018" name="Nat. Microbiol.">
        <title>Leveraging single-cell genomics to expand the fungal tree of life.</title>
        <authorList>
            <person name="Ahrendt S.R."/>
            <person name="Quandt C.A."/>
            <person name="Ciobanu D."/>
            <person name="Clum A."/>
            <person name="Salamov A."/>
            <person name="Andreopoulos B."/>
            <person name="Cheng J.F."/>
            <person name="Woyke T."/>
            <person name="Pelin A."/>
            <person name="Henrissat B."/>
            <person name="Reynolds N.K."/>
            <person name="Benny G.L."/>
            <person name="Smith M.E."/>
            <person name="James T.Y."/>
            <person name="Grigoriev I.V."/>
        </authorList>
    </citation>
    <scope>NUCLEOTIDE SEQUENCE [LARGE SCALE GENOMIC DNA]</scope>
</reference>
<gene>
    <name evidence="3" type="ORF">BJ684DRAFT_18190</name>
</gene>
<dbReference type="GO" id="GO:0005634">
    <property type="term" value="C:nucleus"/>
    <property type="evidence" value="ECO:0007669"/>
    <property type="project" value="TreeGrafter"/>
</dbReference>
<evidence type="ECO:0000256" key="1">
    <source>
        <dbReference type="ARBA" id="ARBA00049244"/>
    </source>
</evidence>
<dbReference type="OrthoDB" id="2414538at2759"/>
<dbReference type="GO" id="GO:0016035">
    <property type="term" value="C:zeta DNA polymerase complex"/>
    <property type="evidence" value="ECO:0007669"/>
    <property type="project" value="InterPro"/>
</dbReference>
<organism evidence="3 4">
    <name type="scientific">Piptocephalis cylindrospora</name>
    <dbReference type="NCBI Taxonomy" id="1907219"/>
    <lineage>
        <taxon>Eukaryota</taxon>
        <taxon>Fungi</taxon>
        <taxon>Fungi incertae sedis</taxon>
        <taxon>Zoopagomycota</taxon>
        <taxon>Zoopagomycotina</taxon>
        <taxon>Zoopagomycetes</taxon>
        <taxon>Zoopagales</taxon>
        <taxon>Piptocephalidaceae</taxon>
        <taxon>Piptocephalis</taxon>
    </lineage>
</organism>
<dbReference type="AlphaFoldDB" id="A0A4P9Y8J3"/>
<dbReference type="EMBL" id="KZ987729">
    <property type="protein sequence ID" value="RKP15487.1"/>
    <property type="molecule type" value="Genomic_DNA"/>
</dbReference>
<dbReference type="GO" id="GO:0042276">
    <property type="term" value="P:error-prone translesion synthesis"/>
    <property type="evidence" value="ECO:0007669"/>
    <property type="project" value="TreeGrafter"/>
</dbReference>
<evidence type="ECO:0000313" key="3">
    <source>
        <dbReference type="EMBL" id="RKP15487.1"/>
    </source>
</evidence>
<dbReference type="GO" id="GO:0003887">
    <property type="term" value="F:DNA-directed DNA polymerase activity"/>
    <property type="evidence" value="ECO:0007669"/>
    <property type="project" value="UniProtKB-EC"/>
</dbReference>
<name>A0A4P9Y8J3_9FUNG</name>
<dbReference type="GO" id="GO:0000724">
    <property type="term" value="P:double-strand break repair via homologous recombination"/>
    <property type="evidence" value="ECO:0007669"/>
    <property type="project" value="TreeGrafter"/>
</dbReference>
<dbReference type="InterPro" id="IPR012337">
    <property type="entry name" value="RNaseH-like_sf"/>
</dbReference>
<protein>
    <recommendedName>
        <fullName evidence="2">DNA polymerase delta/zeta catalytic subunit N-terminal domain-containing protein</fullName>
    </recommendedName>
</protein>
<comment type="catalytic activity">
    <reaction evidence="1">
        <text>DNA(n) + a 2'-deoxyribonucleoside 5'-triphosphate = DNA(n+1) + diphosphate</text>
        <dbReference type="Rhea" id="RHEA:22508"/>
        <dbReference type="Rhea" id="RHEA-COMP:17339"/>
        <dbReference type="Rhea" id="RHEA-COMP:17340"/>
        <dbReference type="ChEBI" id="CHEBI:33019"/>
        <dbReference type="ChEBI" id="CHEBI:61560"/>
        <dbReference type="ChEBI" id="CHEBI:173112"/>
        <dbReference type="EC" id="2.7.7.7"/>
    </reaction>
</comment>
<keyword evidence="4" id="KW-1185">Reference proteome</keyword>
<dbReference type="PANTHER" id="PTHR45812:SF1">
    <property type="entry name" value="DNA POLYMERASE ZETA CATALYTIC SUBUNIT"/>
    <property type="match status" value="1"/>
</dbReference>
<dbReference type="Pfam" id="PF24055">
    <property type="entry name" value="POL3_N"/>
    <property type="match status" value="1"/>
</dbReference>
<dbReference type="InterPro" id="IPR030559">
    <property type="entry name" value="PolZ_Rev3"/>
</dbReference>
<accession>A0A4P9Y8J3</accession>
<evidence type="ECO:0000259" key="2">
    <source>
        <dbReference type="Pfam" id="PF24055"/>
    </source>
</evidence>
<proteinExistence type="predicted"/>
<feature type="domain" description="DNA polymerase delta/zeta catalytic subunit N-terminal" evidence="2">
    <location>
        <begin position="9"/>
        <end position="53"/>
    </location>
</feature>
<dbReference type="SUPFAM" id="SSF53098">
    <property type="entry name" value="Ribonuclease H-like"/>
    <property type="match status" value="1"/>
</dbReference>
<dbReference type="InterPro" id="IPR056435">
    <property type="entry name" value="DPOD/Z_N"/>
</dbReference>
<evidence type="ECO:0000313" key="4">
    <source>
        <dbReference type="Proteomes" id="UP000267251"/>
    </source>
</evidence>
<dbReference type="Proteomes" id="UP000267251">
    <property type="component" value="Unassembled WGS sequence"/>
</dbReference>
<sequence length="116" mass="13450">MALKIGNELNDTLKGTALVNVWEVDIVYRIPFYGYHGFRRPFVKISLISPGAIREAAHLMRSGQILGRVFTPYEAHIPFTLQFMADYNLYCMDDLIVRRLRFRGNPSKEILGMHEF</sequence>